<evidence type="ECO:0000313" key="14">
    <source>
        <dbReference type="Proteomes" id="UP000183085"/>
    </source>
</evidence>
<keyword evidence="3 9" id="KW-0479">Metal-binding</keyword>
<feature type="binding site" evidence="9">
    <location>
        <position position="213"/>
    </location>
    <ligand>
        <name>1-deoxy-D-xylulose 5-phosphate</name>
        <dbReference type="ChEBI" id="CHEBI:57792"/>
    </ligand>
</feature>
<feature type="binding site" evidence="9">
    <location>
        <position position="10"/>
    </location>
    <ligand>
        <name>NADPH</name>
        <dbReference type="ChEBI" id="CHEBI:57783"/>
    </ligand>
</feature>
<dbReference type="AlphaFoldDB" id="A0A1J5E2K8"/>
<evidence type="ECO:0000256" key="6">
    <source>
        <dbReference type="ARBA" id="ARBA00023211"/>
    </source>
</evidence>
<evidence type="ECO:0000256" key="9">
    <source>
        <dbReference type="HAMAP-Rule" id="MF_00183"/>
    </source>
</evidence>
<feature type="binding site" evidence="9">
    <location>
        <position position="122"/>
    </location>
    <ligand>
        <name>NADPH</name>
        <dbReference type="ChEBI" id="CHEBI:57783"/>
    </ligand>
</feature>
<feature type="binding site" evidence="9">
    <location>
        <position position="217"/>
    </location>
    <ligand>
        <name>Mn(2+)</name>
        <dbReference type="ChEBI" id="CHEBI:29035"/>
    </ligand>
</feature>
<dbReference type="FunFam" id="3.40.50.720:FF:000045">
    <property type="entry name" value="1-deoxy-D-xylulose 5-phosphate reductoisomerase"/>
    <property type="match status" value="1"/>
</dbReference>
<dbReference type="Pfam" id="PF02670">
    <property type="entry name" value="DXP_reductoisom"/>
    <property type="match status" value="1"/>
</dbReference>
<dbReference type="GO" id="GO:0030145">
    <property type="term" value="F:manganese ion binding"/>
    <property type="evidence" value="ECO:0007669"/>
    <property type="project" value="TreeGrafter"/>
</dbReference>
<feature type="binding site" evidence="9">
    <location>
        <position position="201"/>
    </location>
    <ligand>
        <name>NADPH</name>
        <dbReference type="ChEBI" id="CHEBI:57783"/>
    </ligand>
</feature>
<keyword evidence="9" id="KW-0460">Magnesium</keyword>
<feature type="binding site" evidence="9">
    <location>
        <position position="149"/>
    </location>
    <ligand>
        <name>1-deoxy-D-xylulose 5-phosphate</name>
        <dbReference type="ChEBI" id="CHEBI:57792"/>
    </ligand>
</feature>
<feature type="binding site" evidence="9">
    <location>
        <position position="37"/>
    </location>
    <ligand>
        <name>NADPH</name>
        <dbReference type="ChEBI" id="CHEBI:57783"/>
    </ligand>
</feature>
<evidence type="ECO:0000256" key="4">
    <source>
        <dbReference type="ARBA" id="ARBA00022857"/>
    </source>
</evidence>
<gene>
    <name evidence="9" type="primary">dxr</name>
    <name evidence="13" type="ORF">AUJ95_07060</name>
</gene>
<dbReference type="NCBIfam" id="TIGR00243">
    <property type="entry name" value="Dxr"/>
    <property type="match status" value="1"/>
</dbReference>
<organism evidence="13 14">
    <name type="scientific">Candidatus Desantisbacteria bacterium CG2_30_40_21</name>
    <dbReference type="NCBI Taxonomy" id="1817895"/>
    <lineage>
        <taxon>Bacteria</taxon>
        <taxon>Candidatus Desantisiibacteriota</taxon>
    </lineage>
</organism>
<dbReference type="GO" id="GO:0030604">
    <property type="term" value="F:1-deoxy-D-xylulose-5-phosphate reductoisomerase activity"/>
    <property type="evidence" value="ECO:0007669"/>
    <property type="project" value="UniProtKB-UniRule"/>
</dbReference>
<evidence type="ECO:0000256" key="3">
    <source>
        <dbReference type="ARBA" id="ARBA00022723"/>
    </source>
</evidence>
<keyword evidence="4 9" id="KW-0521">NADP</keyword>
<evidence type="ECO:0000259" key="10">
    <source>
        <dbReference type="Pfam" id="PF02670"/>
    </source>
</evidence>
<feature type="binding site" evidence="9">
    <location>
        <position position="12"/>
    </location>
    <ligand>
        <name>NADPH</name>
        <dbReference type="ChEBI" id="CHEBI:57783"/>
    </ligand>
</feature>
<keyword evidence="6 9" id="KW-0464">Manganese</keyword>
<feature type="binding site" evidence="9">
    <location>
        <position position="124"/>
    </location>
    <ligand>
        <name>NADPH</name>
        <dbReference type="ChEBI" id="CHEBI:57783"/>
    </ligand>
</feature>
<dbReference type="Pfam" id="PF08436">
    <property type="entry name" value="DXP_redisom_C"/>
    <property type="match status" value="1"/>
</dbReference>
<dbReference type="GO" id="GO:0070402">
    <property type="term" value="F:NADPH binding"/>
    <property type="evidence" value="ECO:0007669"/>
    <property type="project" value="InterPro"/>
</dbReference>
<dbReference type="HAMAP" id="MF_00183">
    <property type="entry name" value="DXP_reductoisom"/>
    <property type="match status" value="1"/>
</dbReference>
<evidence type="ECO:0000259" key="12">
    <source>
        <dbReference type="Pfam" id="PF13288"/>
    </source>
</evidence>
<dbReference type="GO" id="GO:0016853">
    <property type="term" value="F:isomerase activity"/>
    <property type="evidence" value="ECO:0007669"/>
    <property type="project" value="UniProtKB-KW"/>
</dbReference>
<feature type="binding site" evidence="9">
    <location>
        <position position="217"/>
    </location>
    <ligand>
        <name>1-deoxy-D-xylulose 5-phosphate</name>
        <dbReference type="ChEBI" id="CHEBI:57792"/>
    </ligand>
</feature>
<feature type="domain" description="1-deoxy-D-xylulose 5-phosphate reductoisomerase N-terminal" evidence="10">
    <location>
        <begin position="4"/>
        <end position="130"/>
    </location>
</feature>
<dbReference type="InterPro" id="IPR026877">
    <property type="entry name" value="DXPR_C"/>
</dbReference>
<keyword evidence="13" id="KW-0413">Isomerase</keyword>
<dbReference type="PANTHER" id="PTHR30525">
    <property type="entry name" value="1-DEOXY-D-XYLULOSE 5-PHOSPHATE REDUCTOISOMERASE"/>
    <property type="match status" value="1"/>
</dbReference>
<feature type="domain" description="1-deoxy-D-xylulose 5-phosphate reductoisomerase C-terminal" evidence="11">
    <location>
        <begin position="144"/>
        <end position="225"/>
    </location>
</feature>
<feature type="binding site" evidence="9">
    <location>
        <position position="11"/>
    </location>
    <ligand>
        <name>NADPH</name>
        <dbReference type="ChEBI" id="CHEBI:57783"/>
    </ligand>
</feature>
<dbReference type="GO" id="GO:0051484">
    <property type="term" value="P:isopentenyl diphosphate biosynthetic process, methylerythritol 4-phosphate pathway involved in terpenoid biosynthetic process"/>
    <property type="evidence" value="ECO:0007669"/>
    <property type="project" value="UniProtKB-ARBA"/>
</dbReference>
<feature type="binding site" evidence="9">
    <location>
        <position position="174"/>
    </location>
    <ligand>
        <name>1-deoxy-D-xylulose 5-phosphate</name>
        <dbReference type="ChEBI" id="CHEBI:57792"/>
    </ligand>
</feature>
<keyword evidence="7 9" id="KW-0414">Isoprene biosynthesis</keyword>
<dbReference type="UniPathway" id="UPA00056">
    <property type="reaction ID" value="UER00092"/>
</dbReference>
<keyword evidence="5 9" id="KW-0560">Oxidoreductase</keyword>
<dbReference type="Proteomes" id="UP000183085">
    <property type="component" value="Unassembled WGS sequence"/>
</dbReference>
<dbReference type="InterPro" id="IPR013512">
    <property type="entry name" value="DXP_reductoisomerase_N"/>
</dbReference>
<dbReference type="InterPro" id="IPR003821">
    <property type="entry name" value="DXP_reductoisomerase"/>
</dbReference>
<feature type="binding site" evidence="9">
    <location>
        <position position="150"/>
    </location>
    <ligand>
        <name>1-deoxy-D-xylulose 5-phosphate</name>
        <dbReference type="ChEBI" id="CHEBI:57792"/>
    </ligand>
</feature>
<dbReference type="PIRSF" id="PIRSF006205">
    <property type="entry name" value="Dxp_reductismrs"/>
    <property type="match status" value="1"/>
</dbReference>
<evidence type="ECO:0000256" key="8">
    <source>
        <dbReference type="ARBA" id="ARBA00048543"/>
    </source>
</evidence>
<feature type="binding site" evidence="9">
    <location>
        <position position="38"/>
    </location>
    <ligand>
        <name>NADPH</name>
        <dbReference type="ChEBI" id="CHEBI:57783"/>
    </ligand>
</feature>
<dbReference type="EC" id="1.1.1.267" evidence="9"/>
<evidence type="ECO:0000259" key="11">
    <source>
        <dbReference type="Pfam" id="PF08436"/>
    </source>
</evidence>
<dbReference type="Gene3D" id="1.10.1740.10">
    <property type="match status" value="1"/>
</dbReference>
<comment type="similarity">
    <text evidence="2 9">Belongs to the DXR family.</text>
</comment>
<evidence type="ECO:0000256" key="1">
    <source>
        <dbReference type="ARBA" id="ARBA00005094"/>
    </source>
</evidence>
<feature type="binding site" evidence="9">
    <location>
        <position position="148"/>
    </location>
    <ligand>
        <name>Mn(2+)</name>
        <dbReference type="ChEBI" id="CHEBI:29035"/>
    </ligand>
</feature>
<feature type="binding site" evidence="9">
    <location>
        <position position="195"/>
    </location>
    <ligand>
        <name>1-deoxy-D-xylulose 5-phosphate</name>
        <dbReference type="ChEBI" id="CHEBI:57792"/>
    </ligand>
</feature>
<proteinExistence type="inferred from homology"/>
<dbReference type="InterPro" id="IPR013644">
    <property type="entry name" value="DXP_reductoisomerase_C"/>
</dbReference>
<feature type="binding site" evidence="9">
    <location>
        <position position="13"/>
    </location>
    <ligand>
        <name>NADPH</name>
        <dbReference type="ChEBI" id="CHEBI:57783"/>
    </ligand>
</feature>
<dbReference type="Pfam" id="PF13288">
    <property type="entry name" value="DXPR_C"/>
    <property type="match status" value="1"/>
</dbReference>
<feature type="binding site" evidence="9">
    <location>
        <position position="36"/>
    </location>
    <ligand>
        <name>NADPH</name>
        <dbReference type="ChEBI" id="CHEBI:57783"/>
    </ligand>
</feature>
<sequence>MKRIAILGSTGSIGVNCLQVIQRYPERFRVMALAGGRNVNLLAEQVMQFKPEVVSVRDKDSKTQLKKLLAGYDIEMLQGEQGLVKVATMPTVDLLVSAVVGVVGLRPAIEAVKCGKALALANKETLVAAGRIMMDMAKEHGSAILPIDSEHSAVFQCIHGRDRAEIQKIILTASGGPFCHRKDLESITPDDALRHPTWNMGAKITIDSATLMNKGLEVIEAHYLFGIPAEDIQVVVHPQSIIHSMVEFVDGSAMVQLSVPDMKSPIAYALSYPERLEGVIERLNLSSIGSLSFEEPDLERFPCLQLAYDALNSGGTMPAVLNAANEVAVHRFLGKDIGFMDIPRIIKQVMDRHKVIPDPSIENIFVVTEWGKEMAWKLQ</sequence>
<comment type="catalytic activity">
    <reaction evidence="8">
        <text>2-C-methyl-D-erythritol 4-phosphate + NADP(+) = 1-deoxy-D-xylulose 5-phosphate + NADPH + H(+)</text>
        <dbReference type="Rhea" id="RHEA:13717"/>
        <dbReference type="ChEBI" id="CHEBI:15378"/>
        <dbReference type="ChEBI" id="CHEBI:57783"/>
        <dbReference type="ChEBI" id="CHEBI:57792"/>
        <dbReference type="ChEBI" id="CHEBI:58262"/>
        <dbReference type="ChEBI" id="CHEBI:58349"/>
        <dbReference type="EC" id="1.1.1.267"/>
    </reaction>
    <physiologicalReaction direction="right-to-left" evidence="8">
        <dbReference type="Rhea" id="RHEA:13719"/>
    </physiologicalReaction>
</comment>
<feature type="binding site" evidence="9">
    <location>
        <position position="150"/>
    </location>
    <ligand>
        <name>Mn(2+)</name>
        <dbReference type="ChEBI" id="CHEBI:29035"/>
    </ligand>
</feature>
<evidence type="ECO:0000256" key="7">
    <source>
        <dbReference type="ARBA" id="ARBA00023229"/>
    </source>
</evidence>
<comment type="cofactor">
    <cofactor evidence="9">
        <name>Mg(2+)</name>
        <dbReference type="ChEBI" id="CHEBI:18420"/>
    </cofactor>
    <cofactor evidence="9">
        <name>Mn(2+)</name>
        <dbReference type="ChEBI" id="CHEBI:29035"/>
    </cofactor>
</comment>
<evidence type="ECO:0000256" key="5">
    <source>
        <dbReference type="ARBA" id="ARBA00023002"/>
    </source>
</evidence>
<dbReference type="SUPFAM" id="SSF51735">
    <property type="entry name" value="NAD(P)-binding Rossmann-fold domains"/>
    <property type="match status" value="1"/>
</dbReference>
<comment type="caution">
    <text evidence="13">The sequence shown here is derived from an EMBL/GenBank/DDBJ whole genome shotgun (WGS) entry which is preliminary data.</text>
</comment>
<dbReference type="InterPro" id="IPR036169">
    <property type="entry name" value="DXPR_C_sf"/>
</dbReference>
<protein>
    <recommendedName>
        <fullName evidence="9">1-deoxy-D-xylulose 5-phosphate reductoisomerase</fullName>
        <shortName evidence="9">DXP reductoisomerase</shortName>
        <ecNumber evidence="9">1.1.1.267</ecNumber>
    </recommendedName>
    <alternativeName>
        <fullName evidence="9">1-deoxyxylulose-5-phosphate reductoisomerase</fullName>
    </alternativeName>
    <alternativeName>
        <fullName evidence="9">2-C-methyl-D-erythritol 4-phosphate synthase</fullName>
    </alternativeName>
</protein>
<dbReference type="NCBIfam" id="NF009114">
    <property type="entry name" value="PRK12464.1"/>
    <property type="match status" value="1"/>
</dbReference>
<feature type="binding site" evidence="9">
    <location>
        <position position="214"/>
    </location>
    <ligand>
        <name>1-deoxy-D-xylulose 5-phosphate</name>
        <dbReference type="ChEBI" id="CHEBI:57792"/>
    </ligand>
</feature>
<dbReference type="PANTHER" id="PTHR30525:SF0">
    <property type="entry name" value="1-DEOXY-D-XYLULOSE 5-PHOSPHATE REDUCTOISOMERASE, CHLOROPLASTIC"/>
    <property type="match status" value="1"/>
</dbReference>
<comment type="function">
    <text evidence="9">Catalyzes the NADPH-dependent rearrangement and reduction of 1-deoxy-D-xylulose-5-phosphate (DXP) to 2-C-methyl-D-erythritol 4-phosphate (MEP).</text>
</comment>
<evidence type="ECO:0000313" key="13">
    <source>
        <dbReference type="EMBL" id="OIP38175.1"/>
    </source>
</evidence>
<dbReference type="EMBL" id="MNYI01000185">
    <property type="protein sequence ID" value="OIP38175.1"/>
    <property type="molecule type" value="Genomic_DNA"/>
</dbReference>
<comment type="pathway">
    <text evidence="1 9">Isoprenoid biosynthesis; isopentenyl diphosphate biosynthesis via DXP pathway; isopentenyl diphosphate from 1-deoxy-D-xylulose 5-phosphate: step 1/6.</text>
</comment>
<dbReference type="SUPFAM" id="SSF55347">
    <property type="entry name" value="Glyceraldehyde-3-phosphate dehydrogenase-like, C-terminal domain"/>
    <property type="match status" value="1"/>
</dbReference>
<name>A0A1J5E2K8_9BACT</name>
<feature type="domain" description="DXP reductoisomerase C-terminal" evidence="12">
    <location>
        <begin position="257"/>
        <end position="373"/>
    </location>
</feature>
<dbReference type="Gene3D" id="3.40.50.720">
    <property type="entry name" value="NAD(P)-binding Rossmann-like Domain"/>
    <property type="match status" value="1"/>
</dbReference>
<evidence type="ECO:0000256" key="2">
    <source>
        <dbReference type="ARBA" id="ARBA00006825"/>
    </source>
</evidence>
<reference evidence="13 14" key="1">
    <citation type="journal article" date="2016" name="Environ. Microbiol.">
        <title>Genomic resolution of a cold subsurface aquifer community provides metabolic insights for novel microbes adapted to high CO concentrations.</title>
        <authorList>
            <person name="Probst A.J."/>
            <person name="Castelle C.J."/>
            <person name="Singh A."/>
            <person name="Brown C.T."/>
            <person name="Anantharaman K."/>
            <person name="Sharon I."/>
            <person name="Hug L.A."/>
            <person name="Burstein D."/>
            <person name="Emerson J.B."/>
            <person name="Thomas B.C."/>
            <person name="Banfield J.F."/>
        </authorList>
    </citation>
    <scope>NUCLEOTIDE SEQUENCE [LARGE SCALE GENOMIC DNA]</scope>
    <source>
        <strain evidence="13">CG2_30_40_21</strain>
    </source>
</reference>
<accession>A0A1J5E2K8</accession>
<feature type="binding site" evidence="9">
    <location>
        <position position="123"/>
    </location>
    <ligand>
        <name>1-deoxy-D-xylulose 5-phosphate</name>
        <dbReference type="ChEBI" id="CHEBI:57792"/>
    </ligand>
</feature>
<dbReference type="SUPFAM" id="SSF69055">
    <property type="entry name" value="1-deoxy-D-xylulose-5-phosphate reductoisomerase, C-terminal domain"/>
    <property type="match status" value="1"/>
</dbReference>
<dbReference type="InterPro" id="IPR036291">
    <property type="entry name" value="NAD(P)-bd_dom_sf"/>
</dbReference>
<feature type="binding site" evidence="9">
    <location>
        <position position="208"/>
    </location>
    <ligand>
        <name>1-deoxy-D-xylulose 5-phosphate</name>
        <dbReference type="ChEBI" id="CHEBI:57792"/>
    </ligand>
</feature>
<dbReference type="STRING" id="1817895.AUJ95_07060"/>